<organism evidence="6">
    <name type="scientific">Candidatus Methanophagaceae archaeon ANME-1 ERB6</name>
    <dbReference type="NCBI Taxonomy" id="2759912"/>
    <lineage>
        <taxon>Archaea</taxon>
        <taxon>Methanobacteriati</taxon>
        <taxon>Methanobacteriota</taxon>
        <taxon>Stenosarchaea group</taxon>
        <taxon>Methanomicrobia</taxon>
        <taxon>Candidatus Methanophagales</taxon>
        <taxon>Candidatus Methanophagaceae</taxon>
    </lineage>
</organism>
<dbReference type="Pfam" id="PF13229">
    <property type="entry name" value="Beta_helix"/>
    <property type="match status" value="1"/>
</dbReference>
<dbReference type="PANTHER" id="PTHR22990:SF15">
    <property type="entry name" value="F-BOX ONLY PROTEIN 10"/>
    <property type="match status" value="1"/>
</dbReference>
<reference evidence="6" key="1">
    <citation type="submission" date="2020-06" db="EMBL/GenBank/DDBJ databases">
        <title>Unique genomic features of the anaerobic methanotrophic archaea.</title>
        <authorList>
            <person name="Chadwick G.L."/>
            <person name="Skennerton C.T."/>
            <person name="Laso-Perez R."/>
            <person name="Leu A.O."/>
            <person name="Speth D.R."/>
            <person name="Yu H."/>
            <person name="Morgan-Lang C."/>
            <person name="Hatzenpichler R."/>
            <person name="Goudeau D."/>
            <person name="Malmstrom R."/>
            <person name="Brazelton W.J."/>
            <person name="Woyke T."/>
            <person name="Hallam S.J."/>
            <person name="Tyson G.W."/>
            <person name="Wegener G."/>
            <person name="Boetius A."/>
            <person name="Orphan V."/>
        </authorList>
    </citation>
    <scope>NUCLEOTIDE SEQUENCE</scope>
</reference>
<dbReference type="InterPro" id="IPR039448">
    <property type="entry name" value="Beta_helix"/>
</dbReference>
<evidence type="ECO:0000256" key="4">
    <source>
        <dbReference type="SAM" id="MobiDB-lite"/>
    </source>
</evidence>
<keyword evidence="2" id="KW-0677">Repeat</keyword>
<proteinExistence type="predicted"/>
<dbReference type="InterPro" id="IPR006626">
    <property type="entry name" value="PbH1"/>
</dbReference>
<dbReference type="Gene3D" id="2.160.20.10">
    <property type="entry name" value="Single-stranded right-handed beta-helix, Pectin lyase-like"/>
    <property type="match status" value="3"/>
</dbReference>
<dbReference type="InterPro" id="IPR007742">
    <property type="entry name" value="NosD_dom"/>
</dbReference>
<dbReference type="NCBIfam" id="TIGR03804">
    <property type="entry name" value="para_beta_helix"/>
    <property type="match status" value="6"/>
</dbReference>
<dbReference type="InterPro" id="IPR051550">
    <property type="entry name" value="SCF-Subunits/Alg-Epimerases"/>
</dbReference>
<dbReference type="SUPFAM" id="SSF51126">
    <property type="entry name" value="Pectin lyase-like"/>
    <property type="match status" value="3"/>
</dbReference>
<dbReference type="InterPro" id="IPR012334">
    <property type="entry name" value="Pectin_lyas_fold"/>
</dbReference>
<name>A0A7G9YW75_9EURY</name>
<dbReference type="PROSITE" id="PS51841">
    <property type="entry name" value="LTD"/>
    <property type="match status" value="1"/>
</dbReference>
<evidence type="ECO:0000259" key="5">
    <source>
        <dbReference type="PROSITE" id="PS51841"/>
    </source>
</evidence>
<dbReference type="InterPro" id="IPR011050">
    <property type="entry name" value="Pectin_lyase_fold/virulence"/>
</dbReference>
<dbReference type="InterPro" id="IPR036415">
    <property type="entry name" value="Lamin_tail_dom_sf"/>
</dbReference>
<evidence type="ECO:0000256" key="1">
    <source>
        <dbReference type="ARBA" id="ARBA00004906"/>
    </source>
</evidence>
<evidence type="ECO:0000256" key="3">
    <source>
        <dbReference type="ARBA" id="ARBA00022786"/>
    </source>
</evidence>
<dbReference type="EMBL" id="MT631505">
    <property type="protein sequence ID" value="QNO52259.1"/>
    <property type="molecule type" value="Genomic_DNA"/>
</dbReference>
<dbReference type="InterPro" id="IPR001322">
    <property type="entry name" value="Lamin_tail_dom"/>
</dbReference>
<dbReference type="AlphaFoldDB" id="A0A7G9YW75"/>
<protein>
    <recommendedName>
        <fullName evidence="5">LTD domain-containing protein</fullName>
    </recommendedName>
</protein>
<evidence type="ECO:0000313" key="6">
    <source>
        <dbReference type="EMBL" id="QNO52259.1"/>
    </source>
</evidence>
<gene>
    <name evidence="6" type="ORF">BPDGFPMF_00018</name>
</gene>
<dbReference type="Pfam" id="PF00932">
    <property type="entry name" value="LTD"/>
    <property type="match status" value="1"/>
</dbReference>
<evidence type="ECO:0000256" key="2">
    <source>
        <dbReference type="ARBA" id="ARBA00022737"/>
    </source>
</evidence>
<sequence length="954" mass="106120">MRKGIVLVGICLLLFCLFTGTASAKTWYVDDDLHEFPYADFTKIQDAVNIASPLDTIIVYNGTYYENVDVDKQLNLTGIGTPVVNASGEGSPISFHTGGCILEGFRITDSGEEYVYYSDAGVRLFSDDNLVKNNNITNNLIGVFSLNSKNNTIIQNDIINNDVFGTYLRNTSNTKFINNYVFNNTLLAMKVSDSVNNNLSDNTIANSELESIELTDSKENIIDNNSISESGYGISLGGFSNNNIVINNKIFNLTGGWGSPISIAITVSKESNSNIISRNTIANCYRGIKVYYASNFNQIYHNNFINNTEQAYNNGTNILDNGYPSGGNYWSDYTGEDKYSGPSQDQPGSDGIGDTPYFIPEAARDKYPYMSENGWLMPQILPVHSLNTEENFSTIQAAIDDPDTLDGHTITVDSGTYNENVDVTKSLTIRSTSKNPEDTIVHAENSNDHVFEVTADYVNISGFTVKDAIGLLNAGIYLDNVSHCNISTNNVLNNKHGIYLVSAVNNNIINNSVSNNVWGIDLYYSSNNNVTNNNAISNDIFGIYLEYSFSNNIVNNNASLNDHIGIHSQTSSNNNISKNIANSNSRGGIVLFYSYNSTLSNNKIANNSLNLDVYGVSLLHYIQHINTSNRVDGKPIYYLVNESDRIIGAPTNAGFVAVVNSNNMTVKDLILTNNGEGVLFVHTNNSRIENVKCTNNDFGIYLWYSNNNNITNNNASNNTFDGISFFSSSNNNITNNNVNLNNRHGIILWYSSSNNIHLNNFLNNTDNVCSSSSTNIWNSKEKITYNYTGSTYTNYLGNHWDDYKENYPDAEEIDECGIWDTPYNIDGVKDNYPLMMRFEDYITPTPANVVIWYAHYDAAGNDHYNLNDEYIVLKNIGGTSINLGRWVMKDKENHTYDFPSFELQPGATVTIRTGSGTDTATDLYWGSKRAIWNNKGDTVYLYDPNKNLVDTKSW</sequence>
<dbReference type="Gene3D" id="2.60.40.1260">
    <property type="entry name" value="Lamin Tail domain"/>
    <property type="match status" value="1"/>
</dbReference>
<comment type="pathway">
    <text evidence="1">Protein modification; protein ubiquitination.</text>
</comment>
<dbReference type="Pfam" id="PF05048">
    <property type="entry name" value="NosD"/>
    <property type="match status" value="2"/>
</dbReference>
<accession>A0A7G9YW75</accession>
<keyword evidence="3" id="KW-0833">Ubl conjugation pathway</keyword>
<dbReference type="InterPro" id="IPR022441">
    <property type="entry name" value="Para_beta_helix_rpt-2"/>
</dbReference>
<dbReference type="PANTHER" id="PTHR22990">
    <property type="entry name" value="F-BOX ONLY PROTEIN"/>
    <property type="match status" value="1"/>
</dbReference>
<dbReference type="SUPFAM" id="SSF74853">
    <property type="entry name" value="Lamin A/C globular tail domain"/>
    <property type="match status" value="1"/>
</dbReference>
<dbReference type="SMART" id="SM00710">
    <property type="entry name" value="PbH1"/>
    <property type="match status" value="19"/>
</dbReference>
<feature type="domain" description="LTD" evidence="5">
    <location>
        <begin position="843"/>
        <end position="954"/>
    </location>
</feature>
<feature type="region of interest" description="Disordered" evidence="4">
    <location>
        <begin position="333"/>
        <end position="355"/>
    </location>
</feature>